<dbReference type="InterPro" id="IPR036249">
    <property type="entry name" value="Thioredoxin-like_sf"/>
</dbReference>
<evidence type="ECO:0000256" key="10">
    <source>
        <dbReference type="ARBA" id="ARBA00041373"/>
    </source>
</evidence>
<evidence type="ECO:0000256" key="4">
    <source>
        <dbReference type="ARBA" id="ARBA00022862"/>
    </source>
</evidence>
<dbReference type="InterPro" id="IPR050924">
    <property type="entry name" value="Peroxiredoxin_BCP/PrxQ"/>
</dbReference>
<dbReference type="PANTHER" id="PTHR42801:SF20">
    <property type="entry name" value="ALKYL HYDROPEROXIDE REDUCTASE E"/>
    <property type="match status" value="1"/>
</dbReference>
<comment type="catalytic activity">
    <reaction evidence="11">
        <text>a hydroperoxide + [thioredoxin]-dithiol = an alcohol + [thioredoxin]-disulfide + H2O</text>
        <dbReference type="Rhea" id="RHEA:62620"/>
        <dbReference type="Rhea" id="RHEA-COMP:10698"/>
        <dbReference type="Rhea" id="RHEA-COMP:10700"/>
        <dbReference type="ChEBI" id="CHEBI:15377"/>
        <dbReference type="ChEBI" id="CHEBI:29950"/>
        <dbReference type="ChEBI" id="CHEBI:30879"/>
        <dbReference type="ChEBI" id="CHEBI:35924"/>
        <dbReference type="ChEBI" id="CHEBI:50058"/>
        <dbReference type="EC" id="1.11.1.24"/>
    </reaction>
</comment>
<dbReference type="PANTHER" id="PTHR42801">
    <property type="entry name" value="THIOREDOXIN-DEPENDENT PEROXIDE REDUCTASE"/>
    <property type="match status" value="1"/>
</dbReference>
<dbReference type="PROSITE" id="PS51352">
    <property type="entry name" value="THIOREDOXIN_2"/>
    <property type="match status" value="1"/>
</dbReference>
<dbReference type="EMBL" id="JBHDLJ010000001">
    <property type="protein sequence ID" value="MFB0833074.1"/>
    <property type="molecule type" value="Genomic_DNA"/>
</dbReference>
<evidence type="ECO:0000313" key="15">
    <source>
        <dbReference type="Proteomes" id="UP001575652"/>
    </source>
</evidence>
<evidence type="ECO:0000259" key="13">
    <source>
        <dbReference type="PROSITE" id="PS51352"/>
    </source>
</evidence>
<evidence type="ECO:0000256" key="8">
    <source>
        <dbReference type="ARBA" id="ARBA00032824"/>
    </source>
</evidence>
<gene>
    <name evidence="14" type="ORF">ACETWP_00590</name>
</gene>
<protein>
    <recommendedName>
        <fullName evidence="2">thioredoxin-dependent peroxiredoxin</fullName>
        <ecNumber evidence="2">1.11.1.24</ecNumber>
    </recommendedName>
    <alternativeName>
        <fullName evidence="10">Bacterioferritin comigratory protein</fullName>
    </alternativeName>
    <alternativeName>
        <fullName evidence="8">Thioredoxin peroxidase</fullName>
    </alternativeName>
</protein>
<accession>A0ABV4UHY0</accession>
<keyword evidence="3" id="KW-0575">Peroxidase</keyword>
<name>A0ABV4UHY0_9MICC</name>
<dbReference type="InterPro" id="IPR013766">
    <property type="entry name" value="Thioredoxin_domain"/>
</dbReference>
<evidence type="ECO:0000256" key="9">
    <source>
        <dbReference type="ARBA" id="ARBA00038489"/>
    </source>
</evidence>
<evidence type="ECO:0000256" key="5">
    <source>
        <dbReference type="ARBA" id="ARBA00023002"/>
    </source>
</evidence>
<evidence type="ECO:0000256" key="12">
    <source>
        <dbReference type="SAM" id="MobiDB-lite"/>
    </source>
</evidence>
<comment type="similarity">
    <text evidence="9">Belongs to the peroxiredoxin family. BCP/PrxQ subfamily.</text>
</comment>
<organism evidence="14 15">
    <name type="scientific">Arthrobacter halodurans</name>
    <dbReference type="NCBI Taxonomy" id="516699"/>
    <lineage>
        <taxon>Bacteria</taxon>
        <taxon>Bacillati</taxon>
        <taxon>Actinomycetota</taxon>
        <taxon>Actinomycetes</taxon>
        <taxon>Micrococcales</taxon>
        <taxon>Micrococcaceae</taxon>
        <taxon>Arthrobacter</taxon>
    </lineage>
</organism>
<dbReference type="Gene3D" id="3.40.30.10">
    <property type="entry name" value="Glutaredoxin"/>
    <property type="match status" value="1"/>
</dbReference>
<keyword evidence="6" id="KW-1015">Disulfide bond</keyword>
<comment type="caution">
    <text evidence="14">The sequence shown here is derived from an EMBL/GenBank/DDBJ whole genome shotgun (WGS) entry which is preliminary data.</text>
</comment>
<comment type="function">
    <text evidence="1">Thiol-specific peroxidase that catalyzes the reduction of hydrogen peroxide and organic hydroperoxides to water and alcohols, respectively. Plays a role in cell protection against oxidative stress by detoxifying peroxides and as sensor of hydrogen peroxide-mediated signaling events.</text>
</comment>
<feature type="domain" description="Thioredoxin" evidence="13">
    <location>
        <begin position="20"/>
        <end position="169"/>
    </location>
</feature>
<evidence type="ECO:0000256" key="7">
    <source>
        <dbReference type="ARBA" id="ARBA00023284"/>
    </source>
</evidence>
<keyword evidence="5" id="KW-0560">Oxidoreductase</keyword>
<evidence type="ECO:0000256" key="6">
    <source>
        <dbReference type="ARBA" id="ARBA00023157"/>
    </source>
</evidence>
<sequence length="170" mass="18052">MPGERGAAPGSGPEARPRGPGVGDPVPAFALVNQYGETVTETTPGSDPFFLVFYPFAFSRVCTSELSELEAARGDFATRGVRVYGVSVDHKFALRAYAQELGLGFELLADFWPHGAAARSFGCFDDAHGRAARATFLVADGHIAARFDSAVGASRPLTAYRLAVEALPRD</sequence>
<dbReference type="InterPro" id="IPR000866">
    <property type="entry name" value="AhpC/TSA"/>
</dbReference>
<dbReference type="EC" id="1.11.1.24" evidence="2"/>
<evidence type="ECO:0000256" key="1">
    <source>
        <dbReference type="ARBA" id="ARBA00003330"/>
    </source>
</evidence>
<evidence type="ECO:0000256" key="3">
    <source>
        <dbReference type="ARBA" id="ARBA00022559"/>
    </source>
</evidence>
<feature type="region of interest" description="Disordered" evidence="12">
    <location>
        <begin position="1"/>
        <end position="23"/>
    </location>
</feature>
<dbReference type="Pfam" id="PF00578">
    <property type="entry name" value="AhpC-TSA"/>
    <property type="match status" value="1"/>
</dbReference>
<keyword evidence="15" id="KW-1185">Reference proteome</keyword>
<keyword evidence="4" id="KW-0049">Antioxidant</keyword>
<evidence type="ECO:0000313" key="14">
    <source>
        <dbReference type="EMBL" id="MFB0833074.1"/>
    </source>
</evidence>
<reference evidence="14 15" key="1">
    <citation type="submission" date="2024-09" db="EMBL/GenBank/DDBJ databases">
        <authorList>
            <person name="Salinas-Garcia M.A."/>
            <person name="Prieme A."/>
        </authorList>
    </citation>
    <scope>NUCLEOTIDE SEQUENCE [LARGE SCALE GENOMIC DNA]</scope>
    <source>
        <strain evidence="14 15">DSM 21081</strain>
    </source>
</reference>
<evidence type="ECO:0000256" key="11">
    <source>
        <dbReference type="ARBA" id="ARBA00049091"/>
    </source>
</evidence>
<evidence type="ECO:0000256" key="2">
    <source>
        <dbReference type="ARBA" id="ARBA00013017"/>
    </source>
</evidence>
<proteinExistence type="inferred from homology"/>
<keyword evidence="7" id="KW-0676">Redox-active center</keyword>
<dbReference type="Proteomes" id="UP001575652">
    <property type="component" value="Unassembled WGS sequence"/>
</dbReference>
<dbReference type="RefSeq" id="WP_373970243.1">
    <property type="nucleotide sequence ID" value="NZ_JBHDLJ010000001.1"/>
</dbReference>
<dbReference type="SUPFAM" id="SSF52833">
    <property type="entry name" value="Thioredoxin-like"/>
    <property type="match status" value="1"/>
</dbReference>